<sequence>MKKLLLLTILQLNLFLIEGQTLLPAGSTWKYNDSGLDLGSSWKDPSYNDNSWASGLAELGYGDGDEQTVVSYGPNSNNKYITTYFRKVFYISNPSQYQEILGSIRRDDGAIVYVNGTEVFRTNMPGGAITYQTAAASTVAFTSEDTYYNFAFSPGLLISGNNVIAVEIHQDEGSSSDISFNLSLNGSQNPQVIQVTREPYLNTGTSHSMIVRWQTDIPCDSKVRYGTNPNNLNLSASVFPYTTEHAVQITGLLPKTRYYYSIGTTSHELIPSGNNQYFKTSPIEGSREKYRFWAIGDAGMSDGNQRAVRDGYLIYNENRHVDGWIMLGDNAYGSGISDGTQSCYQTAVFSQMYADLISKTVCWPALGNHDYNNHIPFSPAPAYFDIFNLPTNGEAGGVASGTEKYYSYNYGNIHFIVLDSYDEDRSVTAPMASWLVSDLQQTTAEWIVAYWHHPPYTKGSHDSDNPMFLDGECEDMRENILPILEQYGVDLVLNGHSHSYERSYLVDSHYGTSGTLTQQMLKDDGSGGRLDDCPYEKETLYSKAHQGTVYAVVGCSGKLSSVASGWPHPVCSYADHDNMGSLSLTIQENRLDAQFVSTTGSVLDQFSIIKNAGISHHLTACQNELVNLKPSFPGKVLWQPNQVLADSLSVLVTHTTMYLASDTNGCIVDTFYVELVNTPACNGTAGITDLTVASPKVWTNAWLDEQYIPIQWSGFNGNELDIEIWSVQGQLIYSKTVPNDSNKLLLVEAAKFLSGTYLLRASDLENTLFLKFLH</sequence>
<dbReference type="EMBL" id="VLPL01000002">
    <property type="protein sequence ID" value="TSJ46771.1"/>
    <property type="molecule type" value="Genomic_DNA"/>
</dbReference>
<dbReference type="Gene3D" id="2.60.40.380">
    <property type="entry name" value="Purple acid phosphatase-like, N-terminal"/>
    <property type="match status" value="1"/>
</dbReference>
<organism evidence="4 5">
    <name type="scientific">Fluviicola chungangensis</name>
    <dbReference type="NCBI Taxonomy" id="2597671"/>
    <lineage>
        <taxon>Bacteria</taxon>
        <taxon>Pseudomonadati</taxon>
        <taxon>Bacteroidota</taxon>
        <taxon>Flavobacteriia</taxon>
        <taxon>Flavobacteriales</taxon>
        <taxon>Crocinitomicaceae</taxon>
        <taxon>Fluviicola</taxon>
    </lineage>
</organism>
<evidence type="ECO:0000259" key="3">
    <source>
        <dbReference type="Pfam" id="PF16656"/>
    </source>
</evidence>
<feature type="domain" description="Purple acid phosphatase N-terminal" evidence="3">
    <location>
        <begin position="203"/>
        <end position="278"/>
    </location>
</feature>
<dbReference type="Pfam" id="PF00149">
    <property type="entry name" value="Metallophos"/>
    <property type="match status" value="1"/>
</dbReference>
<name>A0A556N3S6_9FLAO</name>
<dbReference type="SUPFAM" id="SSF49363">
    <property type="entry name" value="Purple acid phosphatase, N-terminal domain"/>
    <property type="match status" value="1"/>
</dbReference>
<dbReference type="GO" id="GO:0003993">
    <property type="term" value="F:acid phosphatase activity"/>
    <property type="evidence" value="ECO:0007669"/>
    <property type="project" value="InterPro"/>
</dbReference>
<keyword evidence="5" id="KW-1185">Reference proteome</keyword>
<evidence type="ECO:0000313" key="4">
    <source>
        <dbReference type="EMBL" id="TSJ46771.1"/>
    </source>
</evidence>
<dbReference type="InterPro" id="IPR029052">
    <property type="entry name" value="Metallo-depent_PP-like"/>
</dbReference>
<dbReference type="AlphaFoldDB" id="A0A556N3S6"/>
<dbReference type="GO" id="GO:0046872">
    <property type="term" value="F:metal ion binding"/>
    <property type="evidence" value="ECO:0007669"/>
    <property type="project" value="InterPro"/>
</dbReference>
<accession>A0A556N3S6</accession>
<dbReference type="PANTHER" id="PTHR22953">
    <property type="entry name" value="ACID PHOSPHATASE RELATED"/>
    <property type="match status" value="1"/>
</dbReference>
<comment type="caution">
    <text evidence="4">The sequence shown here is derived from an EMBL/GenBank/DDBJ whole genome shotgun (WGS) entry which is preliminary data.</text>
</comment>
<dbReference type="InterPro" id="IPR008963">
    <property type="entry name" value="Purple_acid_Pase-like_N"/>
</dbReference>
<protein>
    <submittedName>
        <fullName evidence="4">Metallophosphoesterase family protein</fullName>
    </submittedName>
</protein>
<dbReference type="OrthoDB" id="9809781at2"/>
<evidence type="ECO:0000256" key="1">
    <source>
        <dbReference type="ARBA" id="ARBA00022729"/>
    </source>
</evidence>
<proteinExistence type="predicted"/>
<dbReference type="SUPFAM" id="SSF56300">
    <property type="entry name" value="Metallo-dependent phosphatases"/>
    <property type="match status" value="1"/>
</dbReference>
<reference evidence="4 5" key="1">
    <citation type="submission" date="2019-07" db="EMBL/GenBank/DDBJ databases">
        <authorList>
            <person name="Huq M.A."/>
        </authorList>
    </citation>
    <scope>NUCLEOTIDE SEQUENCE [LARGE SCALE GENOMIC DNA]</scope>
    <source>
        <strain evidence="4 5">MAH-3</strain>
    </source>
</reference>
<dbReference type="Proteomes" id="UP000316008">
    <property type="component" value="Unassembled WGS sequence"/>
</dbReference>
<dbReference type="PANTHER" id="PTHR22953:SF153">
    <property type="entry name" value="PURPLE ACID PHOSPHATASE"/>
    <property type="match status" value="1"/>
</dbReference>
<dbReference type="Gene3D" id="3.60.21.10">
    <property type="match status" value="1"/>
</dbReference>
<keyword evidence="1" id="KW-0732">Signal</keyword>
<gene>
    <name evidence="4" type="ORF">FO442_06315</name>
</gene>
<dbReference type="InterPro" id="IPR039331">
    <property type="entry name" value="PAPs-like"/>
</dbReference>
<evidence type="ECO:0000313" key="5">
    <source>
        <dbReference type="Proteomes" id="UP000316008"/>
    </source>
</evidence>
<evidence type="ECO:0000259" key="2">
    <source>
        <dbReference type="Pfam" id="PF00149"/>
    </source>
</evidence>
<dbReference type="InterPro" id="IPR015914">
    <property type="entry name" value="PAPs_N"/>
</dbReference>
<dbReference type="Pfam" id="PF16656">
    <property type="entry name" value="Pur_ac_phosph_N"/>
    <property type="match status" value="1"/>
</dbReference>
<dbReference type="RefSeq" id="WP_144332308.1">
    <property type="nucleotide sequence ID" value="NZ_VLPL01000002.1"/>
</dbReference>
<feature type="domain" description="Calcineurin-like phosphoesterase" evidence="2">
    <location>
        <begin position="291"/>
        <end position="500"/>
    </location>
</feature>
<dbReference type="InterPro" id="IPR004843">
    <property type="entry name" value="Calcineurin-like_PHP"/>
</dbReference>